<dbReference type="CDD" id="cd08233">
    <property type="entry name" value="butanediol_DH_like"/>
    <property type="match status" value="1"/>
</dbReference>
<proteinExistence type="inferred from homology"/>
<keyword evidence="4 6" id="KW-0862">Zinc</keyword>
<evidence type="ECO:0000256" key="6">
    <source>
        <dbReference type="RuleBase" id="RU361277"/>
    </source>
</evidence>
<keyword evidence="3 6" id="KW-0479">Metal-binding</keyword>
<feature type="domain" description="Enoyl reductase (ER)" evidence="7">
    <location>
        <begin position="8"/>
        <end position="350"/>
    </location>
</feature>
<comment type="cofactor">
    <cofactor evidence="1 6">
        <name>Zn(2+)</name>
        <dbReference type="ChEBI" id="CHEBI:29105"/>
    </cofactor>
</comment>
<dbReference type="AlphaFoldDB" id="A0A6G3R086"/>
<reference evidence="8" key="1">
    <citation type="submission" date="2020-01" db="EMBL/GenBank/DDBJ databases">
        <title>Insect and environment-associated Actinomycetes.</title>
        <authorList>
            <person name="Currrie C."/>
            <person name="Chevrette M."/>
            <person name="Carlson C."/>
            <person name="Stubbendieck R."/>
            <person name="Wendt-Pienkowski E."/>
        </authorList>
    </citation>
    <scope>NUCLEOTIDE SEQUENCE</scope>
    <source>
        <strain evidence="8">SID14436</strain>
    </source>
</reference>
<organism evidence="8">
    <name type="scientific">Streptomyces sp. SID14436</name>
    <dbReference type="NCBI Taxonomy" id="2706070"/>
    <lineage>
        <taxon>Bacteria</taxon>
        <taxon>Bacillati</taxon>
        <taxon>Actinomycetota</taxon>
        <taxon>Actinomycetes</taxon>
        <taxon>Kitasatosporales</taxon>
        <taxon>Streptomycetaceae</taxon>
        <taxon>Streptomyces</taxon>
    </lineage>
</organism>
<protein>
    <submittedName>
        <fullName evidence="8">2,3-butanediol dehydrogenase</fullName>
    </submittedName>
</protein>
<dbReference type="GO" id="GO:0008270">
    <property type="term" value="F:zinc ion binding"/>
    <property type="evidence" value="ECO:0007669"/>
    <property type="project" value="InterPro"/>
</dbReference>
<dbReference type="SUPFAM" id="SSF51735">
    <property type="entry name" value="NAD(P)-binding Rossmann-fold domains"/>
    <property type="match status" value="1"/>
</dbReference>
<name>A0A6G3R086_9ACTN</name>
<dbReference type="InterPro" id="IPR013154">
    <property type="entry name" value="ADH-like_N"/>
</dbReference>
<dbReference type="Gene3D" id="3.90.180.10">
    <property type="entry name" value="Medium-chain alcohol dehydrogenases, catalytic domain"/>
    <property type="match status" value="1"/>
</dbReference>
<dbReference type="PANTHER" id="PTHR43161:SF26">
    <property type="entry name" value="GALACTITOL 1-PHOSPHATE 5-DEHYDROGENASE"/>
    <property type="match status" value="1"/>
</dbReference>
<dbReference type="GO" id="GO:0016491">
    <property type="term" value="F:oxidoreductase activity"/>
    <property type="evidence" value="ECO:0007669"/>
    <property type="project" value="UniProtKB-KW"/>
</dbReference>
<evidence type="ECO:0000256" key="3">
    <source>
        <dbReference type="ARBA" id="ARBA00022723"/>
    </source>
</evidence>
<comment type="similarity">
    <text evidence="2 6">Belongs to the zinc-containing alcohol dehydrogenase family.</text>
</comment>
<dbReference type="RefSeq" id="WP_164333736.1">
    <property type="nucleotide sequence ID" value="NZ_JAAGMD010000667.1"/>
</dbReference>
<evidence type="ECO:0000313" key="8">
    <source>
        <dbReference type="EMBL" id="NEA89005.1"/>
    </source>
</evidence>
<dbReference type="Gene3D" id="3.40.50.720">
    <property type="entry name" value="NAD(P)-binding Rossmann-like Domain"/>
    <property type="match status" value="1"/>
</dbReference>
<dbReference type="PANTHER" id="PTHR43161">
    <property type="entry name" value="SORBITOL DEHYDROGENASE"/>
    <property type="match status" value="1"/>
</dbReference>
<sequence length="352" mass="37104">MRAARYYGKEDIRLDDIPEPEVRPGTVKIAPAWTGICGSDLHVYFGGPVSPMPTAGNPHPLSGEEPPLVFGHEFSGVVEETGDGVEGLAPGDSVVVEPLLVCGECFACREGRYNICAKLGFIGLSGGGGGLSEHMVVERRFVHPVGDLPLDQAALIEPLSVSAHAVRLSGAREGDVALVGGAGPIGLFTGAVLKALGATVIVSEMSGQRKQKAKDSGVADHVLDPGQEDVAARTLEITGGRGADVAFECAGVQPVLDTLLHALKIGGMLQVVALYGANPTLDAMSLLFKEVLVQGSMGYADDHPSVIRMVQEGRIDLSPFITRRIAVEDLEAEGLRRLVDHKDEEVKILVHM</sequence>
<evidence type="ECO:0000256" key="5">
    <source>
        <dbReference type="ARBA" id="ARBA00023002"/>
    </source>
</evidence>
<dbReference type="InterPro" id="IPR013149">
    <property type="entry name" value="ADH-like_C"/>
</dbReference>
<dbReference type="EMBL" id="JAAGMD010000667">
    <property type="protein sequence ID" value="NEA89005.1"/>
    <property type="molecule type" value="Genomic_DNA"/>
</dbReference>
<dbReference type="InterPro" id="IPR011032">
    <property type="entry name" value="GroES-like_sf"/>
</dbReference>
<dbReference type="InterPro" id="IPR036291">
    <property type="entry name" value="NAD(P)-bd_dom_sf"/>
</dbReference>
<dbReference type="SUPFAM" id="SSF50129">
    <property type="entry name" value="GroES-like"/>
    <property type="match status" value="1"/>
</dbReference>
<comment type="caution">
    <text evidence="8">The sequence shown here is derived from an EMBL/GenBank/DDBJ whole genome shotgun (WGS) entry which is preliminary data.</text>
</comment>
<accession>A0A6G3R086</accession>
<dbReference type="Pfam" id="PF08240">
    <property type="entry name" value="ADH_N"/>
    <property type="match status" value="1"/>
</dbReference>
<dbReference type="InterPro" id="IPR020843">
    <property type="entry name" value="ER"/>
</dbReference>
<dbReference type="InterPro" id="IPR002328">
    <property type="entry name" value="ADH_Zn_CS"/>
</dbReference>
<dbReference type="SMART" id="SM00829">
    <property type="entry name" value="PKS_ER"/>
    <property type="match status" value="1"/>
</dbReference>
<evidence type="ECO:0000256" key="1">
    <source>
        <dbReference type="ARBA" id="ARBA00001947"/>
    </source>
</evidence>
<dbReference type="Pfam" id="PF00107">
    <property type="entry name" value="ADH_zinc_N"/>
    <property type="match status" value="1"/>
</dbReference>
<evidence type="ECO:0000259" key="7">
    <source>
        <dbReference type="SMART" id="SM00829"/>
    </source>
</evidence>
<keyword evidence="5" id="KW-0560">Oxidoreductase</keyword>
<gene>
    <name evidence="8" type="ORF">G3I53_23930</name>
</gene>
<evidence type="ECO:0000256" key="2">
    <source>
        <dbReference type="ARBA" id="ARBA00008072"/>
    </source>
</evidence>
<dbReference type="PROSITE" id="PS00059">
    <property type="entry name" value="ADH_ZINC"/>
    <property type="match status" value="1"/>
</dbReference>
<evidence type="ECO:0000256" key="4">
    <source>
        <dbReference type="ARBA" id="ARBA00022833"/>
    </source>
</evidence>